<proteinExistence type="predicted"/>
<protein>
    <submittedName>
        <fullName evidence="1">Uncharacterized protein</fullName>
    </submittedName>
</protein>
<organism evidence="1 2">
    <name type="scientific">Fusarium oxysporum</name>
    <name type="common">Fusarium vascular wilt</name>
    <dbReference type="NCBI Taxonomy" id="5507"/>
    <lineage>
        <taxon>Eukaryota</taxon>
        <taxon>Fungi</taxon>
        <taxon>Dikarya</taxon>
        <taxon>Ascomycota</taxon>
        <taxon>Pezizomycotina</taxon>
        <taxon>Sordariomycetes</taxon>
        <taxon>Hypocreomycetidae</taxon>
        <taxon>Hypocreales</taxon>
        <taxon>Nectriaceae</taxon>
        <taxon>Fusarium</taxon>
        <taxon>Fusarium oxysporum species complex</taxon>
    </lineage>
</organism>
<gene>
    <name evidence="1" type="ORF">BFJ69_g17751</name>
</gene>
<sequence length="81" mass="9223">MSLASHLQRLKPGLSLLITGDAPDSVRDQIMRQDPRFMTFQSAYFNEIANFDLQNAFLEEKESQCLTGASHLSYPRAYVKN</sequence>
<accession>A0A420M7E2</accession>
<evidence type="ECO:0000313" key="1">
    <source>
        <dbReference type="EMBL" id="RKK54706.1"/>
    </source>
</evidence>
<dbReference type="AlphaFoldDB" id="A0A420M7E2"/>
<name>A0A420M7E2_FUSOX</name>
<dbReference type="EMBL" id="MRCX01001033">
    <property type="protein sequence ID" value="RKK54706.1"/>
    <property type="molecule type" value="Genomic_DNA"/>
</dbReference>
<comment type="caution">
    <text evidence="1">The sequence shown here is derived from an EMBL/GenBank/DDBJ whole genome shotgun (WGS) entry which is preliminary data.</text>
</comment>
<evidence type="ECO:0000313" key="2">
    <source>
        <dbReference type="Proteomes" id="UP000285084"/>
    </source>
</evidence>
<dbReference type="Proteomes" id="UP000285084">
    <property type="component" value="Unassembled WGS sequence"/>
</dbReference>
<reference evidence="1 2" key="1">
    <citation type="journal article" date="2018" name="Sci. Rep.">
        <title>Characterisation of pathogen-specific regions and novel effector candidates in Fusarium oxysporum f. sp. cepae.</title>
        <authorList>
            <person name="Armitage A.D."/>
            <person name="Taylor A."/>
            <person name="Sobczyk M.K."/>
            <person name="Baxter L."/>
            <person name="Greenfield B.P."/>
            <person name="Bates H.J."/>
            <person name="Wilson F."/>
            <person name="Jackson A.C."/>
            <person name="Ott S."/>
            <person name="Harrison R.J."/>
            <person name="Clarkson J.P."/>
        </authorList>
    </citation>
    <scope>NUCLEOTIDE SEQUENCE [LARGE SCALE GENOMIC DNA]</scope>
    <source>
        <strain evidence="1 2">Fo_A13</strain>
    </source>
</reference>